<name>A0AA40HM03_CNENI</name>
<evidence type="ECO:0000313" key="4">
    <source>
        <dbReference type="Proteomes" id="UP001177744"/>
    </source>
</evidence>
<dbReference type="EMBL" id="JAULJE010000017">
    <property type="protein sequence ID" value="KAK1333081.1"/>
    <property type="molecule type" value="Genomic_DNA"/>
</dbReference>
<dbReference type="PANTHER" id="PTHR10492:SF57">
    <property type="entry name" value="ATP-DEPENDENT DNA HELICASE"/>
    <property type="match status" value="1"/>
</dbReference>
<feature type="region of interest" description="Disordered" evidence="1">
    <location>
        <begin position="341"/>
        <end position="363"/>
    </location>
</feature>
<feature type="domain" description="DNA helicase Pif1-like 2B" evidence="2">
    <location>
        <begin position="193"/>
        <end position="239"/>
    </location>
</feature>
<evidence type="ECO:0000313" key="3">
    <source>
        <dbReference type="EMBL" id="KAK1333081.1"/>
    </source>
</evidence>
<reference evidence="3" key="1">
    <citation type="submission" date="2023-06" db="EMBL/GenBank/DDBJ databases">
        <title>Reference genome for the Northern bat (Eptesicus nilssonii), a most northern bat species.</title>
        <authorList>
            <person name="Laine V.N."/>
            <person name="Pulliainen A.T."/>
            <person name="Lilley T.M."/>
        </authorList>
    </citation>
    <scope>NUCLEOTIDE SEQUENCE</scope>
    <source>
        <strain evidence="3">BLF_Eptnil</strain>
        <tissue evidence="3">Kidney</tissue>
    </source>
</reference>
<proteinExistence type="predicted"/>
<keyword evidence="4" id="KW-1185">Reference proteome</keyword>
<dbReference type="Proteomes" id="UP001177744">
    <property type="component" value="Unassembled WGS sequence"/>
</dbReference>
<accession>A0AA40HM03</accession>
<comment type="caution">
    <text evidence="3">The sequence shown here is derived from an EMBL/GenBank/DDBJ whole genome shotgun (WGS) entry which is preliminary data.</text>
</comment>
<feature type="region of interest" description="Disordered" evidence="1">
    <location>
        <begin position="27"/>
        <end position="56"/>
    </location>
</feature>
<dbReference type="InterPro" id="IPR049163">
    <property type="entry name" value="Pif1-like_2B_dom"/>
</dbReference>
<feature type="non-terminal residue" evidence="3">
    <location>
        <position position="571"/>
    </location>
</feature>
<evidence type="ECO:0000259" key="2">
    <source>
        <dbReference type="Pfam" id="PF21530"/>
    </source>
</evidence>
<dbReference type="AlphaFoldDB" id="A0AA40HM03"/>
<gene>
    <name evidence="3" type="ORF">QTO34_006615</name>
</gene>
<protein>
    <recommendedName>
        <fullName evidence="2">DNA helicase Pif1-like 2B domain-containing protein</fullName>
    </recommendedName>
</protein>
<evidence type="ECO:0000256" key="1">
    <source>
        <dbReference type="SAM" id="MobiDB-lite"/>
    </source>
</evidence>
<dbReference type="Pfam" id="PF21530">
    <property type="entry name" value="Pif1_2B_dom"/>
    <property type="match status" value="1"/>
</dbReference>
<dbReference type="PANTHER" id="PTHR10492">
    <property type="match status" value="1"/>
</dbReference>
<organism evidence="3 4">
    <name type="scientific">Cnephaeus nilssonii</name>
    <name type="common">Northern bat</name>
    <name type="synonym">Eptesicus nilssonii</name>
    <dbReference type="NCBI Taxonomy" id="3371016"/>
    <lineage>
        <taxon>Eukaryota</taxon>
        <taxon>Metazoa</taxon>
        <taxon>Chordata</taxon>
        <taxon>Craniata</taxon>
        <taxon>Vertebrata</taxon>
        <taxon>Euteleostomi</taxon>
        <taxon>Mammalia</taxon>
        <taxon>Eutheria</taxon>
        <taxon>Laurasiatheria</taxon>
        <taxon>Chiroptera</taxon>
        <taxon>Yangochiroptera</taxon>
        <taxon>Vespertilionidae</taxon>
        <taxon>Cnephaeus</taxon>
    </lineage>
</organism>
<sequence length="571" mass="62494">MPWSPPMVPPLLANFPRPSPALIVHHSPKAHHRSAGAAGGRIRHTNPQSRHPAAPSPMAEALGLLGRERSSGNTNHKKDEKTAPGLFSDEAHTFLQAQAVHWILTGTLSATLGVLGPPSFTPLTKTPSCIHMRMLRKCGKELFLFTNEQWYDEHIQKLNEEILDILNGDFHIYLSDDSIDSTDDAEKENFPIEFLNSINPSGMLYHKLKLNVGAIIMLLRNINSKWGLYNGTRFIIKRLEARCTKIHARMGLPSPGCRHRLCSGWSHLFAPAQSRLSAFPSCPEARSGWGGAERLHHRHGDNAYVPPSAARSYWQNIEPRVTDTQLSLSLYDSGTFRGAVPLLEPKGGRRSTAGPSPRQVRPLRVLASRVPQSPQPPSRPGPAQVQASLGWWLLARPPEAQVTRAGRGLRCQQWQQQRTLSSRGQWRRELSVCTMAAGGFRKAWGTGGQPASPPRSKAKAGDLAGCLLRARPFESLRSAGGFRKAWGTGGQPARWCTRLVPTQSQSKEARDTTVALASREPCIPRTSMEGKGHGAQGLLPGEAGGPFFGDLTCRTTEGVSGCRQTGGPLRQ</sequence>